<dbReference type="Gene3D" id="3.30.470.20">
    <property type="entry name" value="ATP-grasp fold, B domain"/>
    <property type="match status" value="1"/>
</dbReference>
<sequence>MSQQPAVVFLYRESKPLHREIFRDFVRAIADCGHLSVCVAPEGTDLGAEQLDFFEPYPTGPGREEAMRQAVARAIERHRVVRIISTTEDDVIAAARLREHHGVPGTGLETAIHFRDKNAMVARARELGFRVPRSCVPHTLGTLEAFAGTVGYPIVVKPHNGISCGGTHKVEDVDQLRALWPTIHQERHDLRAEEFVEGRQFHIDTVLRDGQVVFEAVSAYAVTLLDHFRHRSIGSVVTGTQDSALEQRLAAATRAVVTGLGLRTGIAHTEFFVCPDGELVFGETGARMGGGYIFPLYRQAFGVSLPYTWVRAELDAGYRPDPTHRRTAAGDLLFSADSGVISDITTADELLALPNVGEAQVWKNPGHHLAHVDEAGGQGLGFTVVTGDDATDALENAASTLRAFRVATQAAR</sequence>
<dbReference type="InterPro" id="IPR011761">
    <property type="entry name" value="ATP-grasp"/>
</dbReference>
<keyword evidence="3" id="KW-0658">Purine biosynthesis</keyword>
<dbReference type="Proteomes" id="UP000248889">
    <property type="component" value="Unassembled WGS sequence"/>
</dbReference>
<dbReference type="Gene3D" id="3.40.50.20">
    <property type="match status" value="1"/>
</dbReference>
<evidence type="ECO:0000256" key="2">
    <source>
        <dbReference type="ARBA" id="ARBA00022741"/>
    </source>
</evidence>
<dbReference type="OrthoDB" id="3428978at2"/>
<evidence type="ECO:0000256" key="5">
    <source>
        <dbReference type="PROSITE-ProRule" id="PRU00409"/>
    </source>
</evidence>
<dbReference type="RefSeq" id="WP_111499942.1">
    <property type="nucleotide sequence ID" value="NZ_QKYN01000028.1"/>
</dbReference>
<evidence type="ECO:0000259" key="6">
    <source>
        <dbReference type="PROSITE" id="PS50975"/>
    </source>
</evidence>
<dbReference type="Gene3D" id="3.30.1490.20">
    <property type="entry name" value="ATP-grasp fold, A domain"/>
    <property type="match status" value="1"/>
</dbReference>
<dbReference type="GO" id="GO:0016874">
    <property type="term" value="F:ligase activity"/>
    <property type="evidence" value="ECO:0007669"/>
    <property type="project" value="UniProtKB-KW"/>
</dbReference>
<comment type="caution">
    <text evidence="7">The sequence shown here is derived from an EMBL/GenBank/DDBJ whole genome shotgun (WGS) entry which is preliminary data.</text>
</comment>
<dbReference type="GO" id="GO:0006164">
    <property type="term" value="P:purine nucleotide biosynthetic process"/>
    <property type="evidence" value="ECO:0007669"/>
    <property type="project" value="UniProtKB-KW"/>
</dbReference>
<organism evidence="7 8">
    <name type="scientific">Streptacidiphilus pinicola</name>
    <dbReference type="NCBI Taxonomy" id="2219663"/>
    <lineage>
        <taxon>Bacteria</taxon>
        <taxon>Bacillati</taxon>
        <taxon>Actinomycetota</taxon>
        <taxon>Actinomycetes</taxon>
        <taxon>Kitasatosporales</taxon>
        <taxon>Streptomycetaceae</taxon>
        <taxon>Streptacidiphilus</taxon>
    </lineage>
</organism>
<reference evidence="7 8" key="1">
    <citation type="submission" date="2018-06" db="EMBL/GenBank/DDBJ databases">
        <title>Streptacidiphilus pinicola sp. nov., isolated from pine grove soil.</title>
        <authorList>
            <person name="Roh S.G."/>
            <person name="Park S."/>
            <person name="Kim M.-K."/>
            <person name="Yun B.-R."/>
            <person name="Park J."/>
            <person name="Kim M.J."/>
            <person name="Kim Y.S."/>
            <person name="Kim S.B."/>
        </authorList>
    </citation>
    <scope>NUCLEOTIDE SEQUENCE [LARGE SCALE GENOMIC DNA]</scope>
    <source>
        <strain evidence="7 8">MMS16-CNU450</strain>
    </source>
</reference>
<dbReference type="PANTHER" id="PTHR43585">
    <property type="entry name" value="FUMIPYRROLE BIOSYNTHESIS PROTEIN C"/>
    <property type="match status" value="1"/>
</dbReference>
<dbReference type="AlphaFoldDB" id="A0A2X0IMG3"/>
<evidence type="ECO:0000256" key="1">
    <source>
        <dbReference type="ARBA" id="ARBA00022598"/>
    </source>
</evidence>
<dbReference type="EMBL" id="QKYN01000028">
    <property type="protein sequence ID" value="RAG86342.1"/>
    <property type="molecule type" value="Genomic_DNA"/>
</dbReference>
<dbReference type="GO" id="GO:0046872">
    <property type="term" value="F:metal ion binding"/>
    <property type="evidence" value="ECO:0007669"/>
    <property type="project" value="InterPro"/>
</dbReference>
<dbReference type="PROSITE" id="PS50975">
    <property type="entry name" value="ATP_GRASP"/>
    <property type="match status" value="1"/>
</dbReference>
<dbReference type="SUPFAM" id="SSF56059">
    <property type="entry name" value="Glutathione synthetase ATP-binding domain-like"/>
    <property type="match status" value="1"/>
</dbReference>
<proteinExistence type="predicted"/>
<keyword evidence="4 5" id="KW-0067">ATP-binding</keyword>
<dbReference type="InterPro" id="IPR052032">
    <property type="entry name" value="ATP-dep_AA_Ligase"/>
</dbReference>
<keyword evidence="8" id="KW-1185">Reference proteome</keyword>
<dbReference type="Pfam" id="PF18603">
    <property type="entry name" value="LAL_C2"/>
    <property type="match status" value="1"/>
</dbReference>
<evidence type="ECO:0000313" key="7">
    <source>
        <dbReference type="EMBL" id="RAG86342.1"/>
    </source>
</evidence>
<dbReference type="Pfam" id="PF02222">
    <property type="entry name" value="ATP-grasp"/>
    <property type="match status" value="1"/>
</dbReference>
<feature type="domain" description="ATP-grasp" evidence="6">
    <location>
        <begin position="121"/>
        <end position="314"/>
    </location>
</feature>
<evidence type="ECO:0000313" key="8">
    <source>
        <dbReference type="Proteomes" id="UP000248889"/>
    </source>
</evidence>
<gene>
    <name evidence="7" type="ORF">DN069_06860</name>
</gene>
<protein>
    <submittedName>
        <fullName evidence="7">ATP-dependent carboxylate-amine ligase</fullName>
    </submittedName>
</protein>
<keyword evidence="2 5" id="KW-0547">Nucleotide-binding</keyword>
<evidence type="ECO:0000256" key="3">
    <source>
        <dbReference type="ARBA" id="ARBA00022755"/>
    </source>
</evidence>
<dbReference type="InterPro" id="IPR003135">
    <property type="entry name" value="ATP-grasp_carboxylate-amine"/>
</dbReference>
<accession>A0A2X0IMG3</accession>
<dbReference type="InterPro" id="IPR040570">
    <property type="entry name" value="LAL_C2"/>
</dbReference>
<evidence type="ECO:0000256" key="4">
    <source>
        <dbReference type="ARBA" id="ARBA00022840"/>
    </source>
</evidence>
<dbReference type="PANTHER" id="PTHR43585:SF2">
    <property type="entry name" value="ATP-GRASP ENZYME FSQD"/>
    <property type="match status" value="1"/>
</dbReference>
<keyword evidence="1 7" id="KW-0436">Ligase</keyword>
<dbReference type="GO" id="GO:0005524">
    <property type="term" value="F:ATP binding"/>
    <property type="evidence" value="ECO:0007669"/>
    <property type="project" value="UniProtKB-UniRule"/>
</dbReference>
<dbReference type="InterPro" id="IPR013815">
    <property type="entry name" value="ATP_grasp_subdomain_1"/>
</dbReference>
<name>A0A2X0IMG3_9ACTN</name>